<protein>
    <submittedName>
        <fullName evidence="1">Uncharacterized protein</fullName>
    </submittedName>
</protein>
<comment type="caution">
    <text evidence="1">The sequence shown here is derived from an EMBL/GenBank/DDBJ whole genome shotgun (WGS) entry which is preliminary data.</text>
</comment>
<name>A0A0F8GSK1_METMZ</name>
<dbReference type="Proteomes" id="UP000034399">
    <property type="component" value="Unassembled WGS sequence"/>
</dbReference>
<gene>
    <name evidence="1" type="ORF">DU52_15615</name>
</gene>
<reference evidence="1 2" key="1">
    <citation type="journal article" date="2015" name="ISME J.">
        <title>Genomic and phenotypic differentiation among Methanosarcina mazei populations from Columbia River sediment.</title>
        <authorList>
            <person name="Youngblut N.D."/>
            <person name="Wirth J.S."/>
            <person name="Henriksen J.R."/>
            <person name="Smith M."/>
            <person name="Simon H."/>
            <person name="Metcalf W.W."/>
            <person name="Whitaker R.J."/>
        </authorList>
    </citation>
    <scope>NUCLEOTIDE SEQUENCE [LARGE SCALE GENOMIC DNA]</scope>
    <source>
        <strain evidence="1 2">3.F.A.1A.1</strain>
    </source>
</reference>
<sequence length="60" mass="6862">MRIFEIVKTLLGSETKEKPKQIIGCYSPNFVYYCKLDSGDFCGLQCDSEHGEFIYSGKED</sequence>
<proteinExistence type="predicted"/>
<organism evidence="1 2">
    <name type="scientific">Methanosarcina mazei</name>
    <name type="common">Methanosarcina frisia</name>
    <dbReference type="NCBI Taxonomy" id="2209"/>
    <lineage>
        <taxon>Archaea</taxon>
        <taxon>Methanobacteriati</taxon>
        <taxon>Methanobacteriota</taxon>
        <taxon>Stenosarchaea group</taxon>
        <taxon>Methanomicrobia</taxon>
        <taxon>Methanosarcinales</taxon>
        <taxon>Methanosarcinaceae</taxon>
        <taxon>Methanosarcina</taxon>
    </lineage>
</organism>
<dbReference type="EMBL" id="JJPA01000071">
    <property type="protein sequence ID" value="KKG35365.1"/>
    <property type="molecule type" value="Genomic_DNA"/>
</dbReference>
<accession>A0A0F8GSK1</accession>
<evidence type="ECO:0000313" key="2">
    <source>
        <dbReference type="Proteomes" id="UP000034399"/>
    </source>
</evidence>
<dbReference type="PATRIC" id="fig|2209.61.peg.3363"/>
<dbReference type="AlphaFoldDB" id="A0A0F8GSK1"/>
<evidence type="ECO:0000313" key="1">
    <source>
        <dbReference type="EMBL" id="KKG35365.1"/>
    </source>
</evidence>